<evidence type="ECO:0000259" key="9">
    <source>
        <dbReference type="PROSITE" id="PS50893"/>
    </source>
</evidence>
<dbReference type="InterPro" id="IPR013563">
    <property type="entry name" value="Oligopep_ABC_C"/>
</dbReference>
<dbReference type="RefSeq" id="WP_123643900.1">
    <property type="nucleotide sequence ID" value="NZ_ML119092.1"/>
</dbReference>
<dbReference type="NCBIfam" id="TIGR01727">
    <property type="entry name" value="oligo_HPY"/>
    <property type="match status" value="1"/>
</dbReference>
<dbReference type="GO" id="GO:0005886">
    <property type="term" value="C:plasma membrane"/>
    <property type="evidence" value="ECO:0007669"/>
    <property type="project" value="UniProtKB-SubCell"/>
</dbReference>
<dbReference type="GO" id="GO:0016887">
    <property type="term" value="F:ATP hydrolysis activity"/>
    <property type="evidence" value="ECO:0007669"/>
    <property type="project" value="InterPro"/>
</dbReference>
<evidence type="ECO:0000256" key="8">
    <source>
        <dbReference type="SAM" id="MobiDB-lite"/>
    </source>
</evidence>
<dbReference type="PANTHER" id="PTHR43297">
    <property type="entry name" value="OLIGOPEPTIDE TRANSPORT ATP-BINDING PROTEIN APPD"/>
    <property type="match status" value="1"/>
</dbReference>
<keyword evidence="6 10" id="KW-0067">ATP-binding</keyword>
<evidence type="ECO:0000256" key="2">
    <source>
        <dbReference type="ARBA" id="ARBA00005417"/>
    </source>
</evidence>
<accession>A0A3N2QMA3</accession>
<dbReference type="Pfam" id="PF08352">
    <property type="entry name" value="oligo_HPY"/>
    <property type="match status" value="1"/>
</dbReference>
<dbReference type="InterPro" id="IPR003439">
    <property type="entry name" value="ABC_transporter-like_ATP-bd"/>
</dbReference>
<dbReference type="PANTHER" id="PTHR43297:SF2">
    <property type="entry name" value="DIPEPTIDE TRANSPORT ATP-BINDING PROTEIN DPPD"/>
    <property type="match status" value="1"/>
</dbReference>
<dbReference type="Proteomes" id="UP000268016">
    <property type="component" value="Unassembled WGS sequence"/>
</dbReference>
<evidence type="ECO:0000313" key="11">
    <source>
        <dbReference type="Proteomes" id="UP000268016"/>
    </source>
</evidence>
<evidence type="ECO:0000256" key="5">
    <source>
        <dbReference type="ARBA" id="ARBA00022741"/>
    </source>
</evidence>
<dbReference type="CDD" id="cd03257">
    <property type="entry name" value="ABC_NikE_OppD_transporters"/>
    <property type="match status" value="1"/>
</dbReference>
<dbReference type="GO" id="GO:0055085">
    <property type="term" value="P:transmembrane transport"/>
    <property type="evidence" value="ECO:0007669"/>
    <property type="project" value="UniProtKB-ARBA"/>
</dbReference>
<dbReference type="GO" id="GO:0015833">
    <property type="term" value="P:peptide transport"/>
    <property type="evidence" value="ECO:0007669"/>
    <property type="project" value="InterPro"/>
</dbReference>
<dbReference type="GO" id="GO:0005524">
    <property type="term" value="F:ATP binding"/>
    <property type="evidence" value="ECO:0007669"/>
    <property type="project" value="UniProtKB-KW"/>
</dbReference>
<sequence length="326" mass="35476">MKDTQAQPIVEIEDLRVTFPQAEGSVRAVRGVSLALHPGESLGVVGESGSGKSVSWMAVMRLLRAPPAEVEAGRLRLAGIEVMQARREELTELRGRAAAMIFQDPMTAFDPVFTIGHQIIETIRAHRATSKRAARAEALDLLERVEIRNAEAILDSYPHQLSGGMLQRAMIAMALSCRPQVLIADEPTTALDVTVQAQILQLIKDLQDEMGMGLVMITHDLGVVAETVDRVVVMYGGKVMEEAPVVELFEDPRHPYTRALMVSIPGQEGGRRRLTEIPGASPDPSDPPEGCPFHPRCTQADAQCAAEEPPMAVLGPGRRAACWRLT</sequence>
<evidence type="ECO:0000313" key="10">
    <source>
        <dbReference type="EMBL" id="ROT96328.1"/>
    </source>
</evidence>
<feature type="domain" description="ABC transporter" evidence="9">
    <location>
        <begin position="10"/>
        <end position="261"/>
    </location>
</feature>
<dbReference type="PROSITE" id="PS50893">
    <property type="entry name" value="ABC_TRANSPORTER_2"/>
    <property type="match status" value="1"/>
</dbReference>
<evidence type="ECO:0000256" key="6">
    <source>
        <dbReference type="ARBA" id="ARBA00022840"/>
    </source>
</evidence>
<evidence type="ECO:0000256" key="3">
    <source>
        <dbReference type="ARBA" id="ARBA00022448"/>
    </source>
</evidence>
<dbReference type="Gene3D" id="3.40.50.300">
    <property type="entry name" value="P-loop containing nucleotide triphosphate hydrolases"/>
    <property type="match status" value="1"/>
</dbReference>
<keyword evidence="7" id="KW-0472">Membrane</keyword>
<dbReference type="InterPro" id="IPR050388">
    <property type="entry name" value="ABC_Ni/Peptide_Import"/>
</dbReference>
<evidence type="ECO:0000256" key="1">
    <source>
        <dbReference type="ARBA" id="ARBA00004417"/>
    </source>
</evidence>
<protein>
    <submittedName>
        <fullName evidence="10">ABC transporter ATP-binding protein</fullName>
    </submittedName>
</protein>
<reference evidence="10 11" key="1">
    <citation type="submission" date="2018-10" db="EMBL/GenBank/DDBJ databases">
        <title>Histidinibacterium lentulum gen. nov., sp. nov., a marine bacterium from the culture broth of Picochlorum sp. 122.</title>
        <authorList>
            <person name="Wang G."/>
        </authorList>
    </citation>
    <scope>NUCLEOTIDE SEQUENCE [LARGE SCALE GENOMIC DNA]</scope>
    <source>
        <strain evidence="10 11">B17</strain>
    </source>
</reference>
<gene>
    <name evidence="10" type="ORF">EAT49_19015</name>
</gene>
<dbReference type="EMBL" id="RDRB01000012">
    <property type="protein sequence ID" value="ROT96328.1"/>
    <property type="molecule type" value="Genomic_DNA"/>
</dbReference>
<dbReference type="FunFam" id="3.40.50.300:FF:000016">
    <property type="entry name" value="Oligopeptide ABC transporter ATP-binding component"/>
    <property type="match status" value="1"/>
</dbReference>
<dbReference type="InterPro" id="IPR003593">
    <property type="entry name" value="AAA+_ATPase"/>
</dbReference>
<dbReference type="OrthoDB" id="7957282at2"/>
<name>A0A3N2QMA3_9RHOB</name>
<dbReference type="InterPro" id="IPR017871">
    <property type="entry name" value="ABC_transporter-like_CS"/>
</dbReference>
<evidence type="ECO:0000256" key="7">
    <source>
        <dbReference type="ARBA" id="ARBA00023136"/>
    </source>
</evidence>
<dbReference type="InterPro" id="IPR027417">
    <property type="entry name" value="P-loop_NTPase"/>
</dbReference>
<keyword evidence="5" id="KW-0547">Nucleotide-binding</keyword>
<feature type="region of interest" description="Disordered" evidence="8">
    <location>
        <begin position="270"/>
        <end position="293"/>
    </location>
</feature>
<dbReference type="SMART" id="SM00382">
    <property type="entry name" value="AAA"/>
    <property type="match status" value="1"/>
</dbReference>
<keyword evidence="3" id="KW-0813">Transport</keyword>
<keyword evidence="11" id="KW-1185">Reference proteome</keyword>
<keyword evidence="4" id="KW-1003">Cell membrane</keyword>
<dbReference type="SUPFAM" id="SSF52540">
    <property type="entry name" value="P-loop containing nucleoside triphosphate hydrolases"/>
    <property type="match status" value="1"/>
</dbReference>
<dbReference type="Pfam" id="PF00005">
    <property type="entry name" value="ABC_tran"/>
    <property type="match status" value="1"/>
</dbReference>
<comment type="subcellular location">
    <subcellularLocation>
        <location evidence="1">Cell inner membrane</location>
        <topology evidence="1">Peripheral membrane protein</topology>
    </subcellularLocation>
</comment>
<dbReference type="PROSITE" id="PS00211">
    <property type="entry name" value="ABC_TRANSPORTER_1"/>
    <property type="match status" value="1"/>
</dbReference>
<organism evidence="10 11">
    <name type="scientific">Histidinibacterium lentulum</name>
    <dbReference type="NCBI Taxonomy" id="2480588"/>
    <lineage>
        <taxon>Bacteria</taxon>
        <taxon>Pseudomonadati</taxon>
        <taxon>Pseudomonadota</taxon>
        <taxon>Alphaproteobacteria</taxon>
        <taxon>Rhodobacterales</taxon>
        <taxon>Paracoccaceae</taxon>
        <taxon>Histidinibacterium</taxon>
    </lineage>
</organism>
<dbReference type="AlphaFoldDB" id="A0A3N2QMA3"/>
<comment type="caution">
    <text evidence="10">The sequence shown here is derived from an EMBL/GenBank/DDBJ whole genome shotgun (WGS) entry which is preliminary data.</text>
</comment>
<proteinExistence type="inferred from homology"/>
<comment type="similarity">
    <text evidence="2">Belongs to the ABC transporter superfamily.</text>
</comment>
<evidence type="ECO:0000256" key="4">
    <source>
        <dbReference type="ARBA" id="ARBA00022475"/>
    </source>
</evidence>